<dbReference type="SUPFAM" id="SSF51430">
    <property type="entry name" value="NAD(P)-linked oxidoreductase"/>
    <property type="match status" value="1"/>
</dbReference>
<evidence type="ECO:0000259" key="4">
    <source>
        <dbReference type="Pfam" id="PF00248"/>
    </source>
</evidence>
<dbReference type="InterPro" id="IPR050523">
    <property type="entry name" value="AKR_Detox_Biosynth"/>
</dbReference>
<sequence>MSSLWKIPPPPKTGLGRYRILSRHAGVRVSPLVLGAMSIGDKWGEIGMGQMDKDSSFKLLDAYFDAGGNFIDTANNYQDESSEQFIGEWAEKRGIRDQLFIATKYTTNYKMRDNSIEQKILYVGNGAKSMRISVEASLKKLRTDYIDLLYMHWWDWDTSVEEVMNHLHTLVVQGKVLYLGVSDTPAWIVSKANQYARDHGLTPFVIYQGAWNVMQRSFERDIIPMAKSEGMALAPWNVLAAGKIRTDEEEERRRQTGEKGRTISSNEWERNPQQKKVCQALEKVAKEVGTQHITAVAIAYVMQKTPYVFPIIGGRKVEHLLANTEALAISLSDEQIKFLESASTFDPGFPNFMIGDGTEPSIFIKASGHVEKNPTLHPVRPTPSTDTQAEK</sequence>
<proteinExistence type="inferred from homology"/>
<dbReference type="PANTHER" id="PTHR43364:SF7">
    <property type="entry name" value="NADP-DEPENDENT OXIDOREDUCTASE DOMAIN-CONTAINING PROTEIN-RELATED"/>
    <property type="match status" value="1"/>
</dbReference>
<gene>
    <name evidence="5" type="ORF">D9619_010642</name>
</gene>
<evidence type="ECO:0000313" key="6">
    <source>
        <dbReference type="Proteomes" id="UP000567179"/>
    </source>
</evidence>
<reference evidence="5 6" key="1">
    <citation type="journal article" date="2020" name="ISME J.">
        <title>Uncovering the hidden diversity of litter-decomposition mechanisms in mushroom-forming fungi.</title>
        <authorList>
            <person name="Floudas D."/>
            <person name="Bentzer J."/>
            <person name="Ahren D."/>
            <person name="Johansson T."/>
            <person name="Persson P."/>
            <person name="Tunlid A."/>
        </authorList>
    </citation>
    <scope>NUCLEOTIDE SEQUENCE [LARGE SCALE GENOMIC DNA]</scope>
    <source>
        <strain evidence="5 6">CBS 101986</strain>
    </source>
</reference>
<feature type="compositionally biased region" description="Polar residues" evidence="3">
    <location>
        <begin position="382"/>
        <end position="391"/>
    </location>
</feature>
<evidence type="ECO:0000256" key="3">
    <source>
        <dbReference type="SAM" id="MobiDB-lite"/>
    </source>
</evidence>
<dbReference type="PANTHER" id="PTHR43364">
    <property type="entry name" value="NADH-SPECIFIC METHYLGLYOXAL REDUCTASE-RELATED"/>
    <property type="match status" value="1"/>
</dbReference>
<dbReference type="Pfam" id="PF00248">
    <property type="entry name" value="Aldo_ket_red"/>
    <property type="match status" value="1"/>
</dbReference>
<evidence type="ECO:0000313" key="5">
    <source>
        <dbReference type="EMBL" id="KAF5318744.1"/>
    </source>
</evidence>
<evidence type="ECO:0000256" key="1">
    <source>
        <dbReference type="ARBA" id="ARBA00022857"/>
    </source>
</evidence>
<dbReference type="Proteomes" id="UP000567179">
    <property type="component" value="Unassembled WGS sequence"/>
</dbReference>
<dbReference type="OrthoDB" id="48988at2759"/>
<comment type="caution">
    <text evidence="5">The sequence shown here is derived from an EMBL/GenBank/DDBJ whole genome shotgun (WGS) entry which is preliminary data.</text>
</comment>
<comment type="similarity">
    <text evidence="2">Belongs to the aldo/keto reductase family. Aldo/keto reductase 2 subfamily.</text>
</comment>
<name>A0A8H5B8T3_9AGAR</name>
<dbReference type="EMBL" id="JAACJJ010000030">
    <property type="protein sequence ID" value="KAF5318744.1"/>
    <property type="molecule type" value="Genomic_DNA"/>
</dbReference>
<protein>
    <recommendedName>
        <fullName evidence="4">NADP-dependent oxidoreductase domain-containing protein</fullName>
    </recommendedName>
</protein>
<dbReference type="InterPro" id="IPR023210">
    <property type="entry name" value="NADP_OxRdtase_dom"/>
</dbReference>
<evidence type="ECO:0000256" key="2">
    <source>
        <dbReference type="ARBA" id="ARBA00038157"/>
    </source>
</evidence>
<organism evidence="5 6">
    <name type="scientific">Psilocybe cf. subviscida</name>
    <dbReference type="NCBI Taxonomy" id="2480587"/>
    <lineage>
        <taxon>Eukaryota</taxon>
        <taxon>Fungi</taxon>
        <taxon>Dikarya</taxon>
        <taxon>Basidiomycota</taxon>
        <taxon>Agaricomycotina</taxon>
        <taxon>Agaricomycetes</taxon>
        <taxon>Agaricomycetidae</taxon>
        <taxon>Agaricales</taxon>
        <taxon>Agaricineae</taxon>
        <taxon>Strophariaceae</taxon>
        <taxon>Psilocybe</taxon>
    </lineage>
</organism>
<dbReference type="AlphaFoldDB" id="A0A8H5B8T3"/>
<accession>A0A8H5B8T3</accession>
<feature type="region of interest" description="Disordered" evidence="3">
    <location>
        <begin position="372"/>
        <end position="391"/>
    </location>
</feature>
<keyword evidence="6" id="KW-1185">Reference proteome</keyword>
<dbReference type="InterPro" id="IPR036812">
    <property type="entry name" value="NAD(P)_OxRdtase_dom_sf"/>
</dbReference>
<dbReference type="Gene3D" id="3.20.20.100">
    <property type="entry name" value="NADP-dependent oxidoreductase domain"/>
    <property type="match status" value="1"/>
</dbReference>
<feature type="domain" description="NADP-dependent oxidoreductase" evidence="4">
    <location>
        <begin position="31"/>
        <end position="342"/>
    </location>
</feature>
<keyword evidence="1" id="KW-0521">NADP</keyword>